<dbReference type="Proteomes" id="UP001152795">
    <property type="component" value="Unassembled WGS sequence"/>
</dbReference>
<dbReference type="EMBL" id="CACRXK020009909">
    <property type="protein sequence ID" value="CAB4018222.1"/>
    <property type="molecule type" value="Genomic_DNA"/>
</dbReference>
<feature type="domain" description="Pentraxin (PTX)" evidence="2">
    <location>
        <begin position="1"/>
        <end position="101"/>
    </location>
</feature>
<keyword evidence="4" id="KW-1185">Reference proteome</keyword>
<reference evidence="3" key="1">
    <citation type="submission" date="2020-04" db="EMBL/GenBank/DDBJ databases">
        <authorList>
            <person name="Alioto T."/>
            <person name="Alioto T."/>
            <person name="Gomez Garrido J."/>
        </authorList>
    </citation>
    <scope>NUCLEOTIDE SEQUENCE</scope>
    <source>
        <strain evidence="3">A484AB</strain>
    </source>
</reference>
<accession>A0A6S7JNV4</accession>
<proteinExistence type="predicted"/>
<evidence type="ECO:0000313" key="4">
    <source>
        <dbReference type="Proteomes" id="UP001152795"/>
    </source>
</evidence>
<dbReference type="SUPFAM" id="SSF49899">
    <property type="entry name" value="Concanavalin A-like lectins/glucanases"/>
    <property type="match status" value="1"/>
</dbReference>
<gene>
    <name evidence="3" type="ORF">PACLA_8A003075</name>
</gene>
<dbReference type="AlphaFoldDB" id="A0A6S7JNV4"/>
<dbReference type="Gene3D" id="2.60.120.200">
    <property type="match status" value="1"/>
</dbReference>
<dbReference type="InterPro" id="IPR013320">
    <property type="entry name" value="ConA-like_dom_sf"/>
</dbReference>
<evidence type="ECO:0000259" key="2">
    <source>
        <dbReference type="PROSITE" id="PS51828"/>
    </source>
</evidence>
<dbReference type="PROSITE" id="PS51828">
    <property type="entry name" value="PTX_2"/>
    <property type="match status" value="1"/>
</dbReference>
<dbReference type="OrthoDB" id="10518041at2759"/>
<protein>
    <recommendedName>
        <fullName evidence="2">Pentraxin (PTX) domain-containing protein</fullName>
    </recommendedName>
</protein>
<sequence>MTWTNDGGVFELIIDGILQSSLTGIEADGIISARSRFIVGGSDVEKKNLEVVLHNLNVWDKVLWDEMLYMMTSQPGSDMGNFVAWRDFKKPASIPDENFHIQKDNSNNFRVQTLVVAVGPKAEWQLRCGCN</sequence>
<name>A0A6S7JNV4_PARCT</name>
<evidence type="ECO:0000256" key="1">
    <source>
        <dbReference type="PROSITE-ProRule" id="PRU01172"/>
    </source>
</evidence>
<comment type="caution">
    <text evidence="3">The sequence shown here is derived from an EMBL/GenBank/DDBJ whole genome shotgun (WGS) entry which is preliminary data.</text>
</comment>
<comment type="caution">
    <text evidence="1">Lacks conserved residue(s) required for the propagation of feature annotation.</text>
</comment>
<organism evidence="3 4">
    <name type="scientific">Paramuricea clavata</name>
    <name type="common">Red gorgonian</name>
    <name type="synonym">Violescent sea-whip</name>
    <dbReference type="NCBI Taxonomy" id="317549"/>
    <lineage>
        <taxon>Eukaryota</taxon>
        <taxon>Metazoa</taxon>
        <taxon>Cnidaria</taxon>
        <taxon>Anthozoa</taxon>
        <taxon>Octocorallia</taxon>
        <taxon>Malacalcyonacea</taxon>
        <taxon>Plexauridae</taxon>
        <taxon>Paramuricea</taxon>
    </lineage>
</organism>
<evidence type="ECO:0000313" key="3">
    <source>
        <dbReference type="EMBL" id="CAB4018222.1"/>
    </source>
</evidence>
<dbReference type="InterPro" id="IPR001759">
    <property type="entry name" value="PTX_dom"/>
</dbReference>